<dbReference type="InterPro" id="IPR007128">
    <property type="entry name" value="PMF1/Nnf1"/>
</dbReference>
<keyword evidence="7" id="KW-0539">Nucleus</keyword>
<name>A0A6J0VDK8_9SAUR</name>
<dbReference type="GO" id="GO:0051301">
    <property type="term" value="P:cell division"/>
    <property type="evidence" value="ECO:0007669"/>
    <property type="project" value="UniProtKB-KW"/>
</dbReference>
<accession>A0A6J0VDK8</accession>
<feature type="region of interest" description="Disordered" evidence="10">
    <location>
        <begin position="1"/>
        <end position="54"/>
    </location>
</feature>
<dbReference type="GO" id="GO:0005634">
    <property type="term" value="C:nucleus"/>
    <property type="evidence" value="ECO:0007669"/>
    <property type="project" value="UniProtKB-SubCell"/>
</dbReference>
<keyword evidence="11" id="KW-1185">Reference proteome</keyword>
<dbReference type="Proteomes" id="UP001652642">
    <property type="component" value="Chromosome 15"/>
</dbReference>
<reference evidence="12" key="1">
    <citation type="submission" date="2025-08" db="UniProtKB">
        <authorList>
            <consortium name="RefSeq"/>
        </authorList>
    </citation>
    <scope>IDENTIFICATION</scope>
</reference>
<organism evidence="11 12">
    <name type="scientific">Pogona vitticeps</name>
    <name type="common">central bearded dragon</name>
    <dbReference type="NCBI Taxonomy" id="103695"/>
    <lineage>
        <taxon>Eukaryota</taxon>
        <taxon>Metazoa</taxon>
        <taxon>Chordata</taxon>
        <taxon>Craniata</taxon>
        <taxon>Vertebrata</taxon>
        <taxon>Euteleostomi</taxon>
        <taxon>Lepidosauria</taxon>
        <taxon>Squamata</taxon>
        <taxon>Bifurcata</taxon>
        <taxon>Unidentata</taxon>
        <taxon>Episquamata</taxon>
        <taxon>Toxicofera</taxon>
        <taxon>Iguania</taxon>
        <taxon>Acrodonta</taxon>
        <taxon>Agamidae</taxon>
        <taxon>Amphibolurinae</taxon>
        <taxon>Pogona</taxon>
    </lineage>
</organism>
<feature type="compositionally biased region" description="Basic and acidic residues" evidence="10">
    <location>
        <begin position="8"/>
        <end position="18"/>
    </location>
</feature>
<evidence type="ECO:0000256" key="3">
    <source>
        <dbReference type="ARBA" id="ARBA00022454"/>
    </source>
</evidence>
<evidence type="ECO:0000256" key="5">
    <source>
        <dbReference type="ARBA" id="ARBA00022776"/>
    </source>
</evidence>
<dbReference type="CTD" id="11243"/>
<evidence type="ECO:0000256" key="8">
    <source>
        <dbReference type="ARBA" id="ARBA00023306"/>
    </source>
</evidence>
<keyword evidence="6" id="KW-0995">Kinetochore</keyword>
<dbReference type="GO" id="GO:0007059">
    <property type="term" value="P:chromosome segregation"/>
    <property type="evidence" value="ECO:0007669"/>
    <property type="project" value="TreeGrafter"/>
</dbReference>
<dbReference type="InParanoid" id="A0A6J0VDK8"/>
<comment type="subcellular location">
    <subcellularLocation>
        <location evidence="2">Chromosome</location>
        <location evidence="2">Centromere</location>
        <location evidence="2">Kinetochore</location>
    </subcellularLocation>
    <subcellularLocation>
        <location evidence="1">Nucleus</location>
    </subcellularLocation>
</comment>
<dbReference type="AlphaFoldDB" id="A0A6J0VDK8"/>
<keyword evidence="5" id="KW-0498">Mitosis</keyword>
<keyword evidence="8" id="KW-0131">Cell cycle</keyword>
<dbReference type="Pfam" id="PF03980">
    <property type="entry name" value="Nnf1"/>
    <property type="match status" value="1"/>
</dbReference>
<evidence type="ECO:0000256" key="1">
    <source>
        <dbReference type="ARBA" id="ARBA00004123"/>
    </source>
</evidence>
<evidence type="ECO:0000313" key="11">
    <source>
        <dbReference type="Proteomes" id="UP001652642"/>
    </source>
</evidence>
<dbReference type="GeneID" id="110091226"/>
<sequence length="230" mass="25919">MPANQKRRWAEPQSRSDSRGLGGSKMAALAKEGGGREEASGREPGPASSFFPASQGNLGREQILDFIVDSFLRTLETGGYHTFAKCYKRLYKAQPRLTKCVYDQFISHLQSSVREEIQELKQEGNLEALFESLDKLVEEAKERDTLAWRPSGIPEADVRNVVVPYLLKHREFLQRALKKKEESNARLAEAVLAGRKKIADLQEEIQKRKEAWQAVAADGRKTVSTLDELC</sequence>
<evidence type="ECO:0000256" key="4">
    <source>
        <dbReference type="ARBA" id="ARBA00022618"/>
    </source>
</evidence>
<dbReference type="OrthoDB" id="18453at2759"/>
<keyword evidence="4" id="KW-0132">Cell division</keyword>
<evidence type="ECO:0000256" key="10">
    <source>
        <dbReference type="SAM" id="MobiDB-lite"/>
    </source>
</evidence>
<dbReference type="GO" id="GO:0000444">
    <property type="term" value="C:MIS12/MIND type complex"/>
    <property type="evidence" value="ECO:0007669"/>
    <property type="project" value="InterPro"/>
</dbReference>
<evidence type="ECO:0000256" key="6">
    <source>
        <dbReference type="ARBA" id="ARBA00022838"/>
    </source>
</evidence>
<dbReference type="RefSeq" id="XP_020670917.2">
    <property type="nucleotide sequence ID" value="XM_020815258.2"/>
</dbReference>
<keyword evidence="3" id="KW-0158">Chromosome</keyword>
<keyword evidence="9" id="KW-0137">Centromere</keyword>
<evidence type="ECO:0000256" key="2">
    <source>
        <dbReference type="ARBA" id="ARBA00004629"/>
    </source>
</evidence>
<evidence type="ECO:0000256" key="9">
    <source>
        <dbReference type="ARBA" id="ARBA00023328"/>
    </source>
</evidence>
<dbReference type="PANTHER" id="PTHR15459">
    <property type="entry name" value="POLYAMINE-MODULATED FACTOR 1"/>
    <property type="match status" value="1"/>
</dbReference>
<proteinExistence type="predicted"/>
<dbReference type="KEGG" id="pvt:110091226"/>
<protein>
    <submittedName>
        <fullName evidence="12">Polyamine-modulated factor 1</fullName>
    </submittedName>
</protein>
<dbReference type="PANTHER" id="PTHR15459:SF3">
    <property type="entry name" value="POLYAMINE-MODULATED FACTOR 1"/>
    <property type="match status" value="1"/>
</dbReference>
<evidence type="ECO:0000256" key="7">
    <source>
        <dbReference type="ARBA" id="ARBA00023242"/>
    </source>
</evidence>
<evidence type="ECO:0000313" key="12">
    <source>
        <dbReference type="RefSeq" id="XP_020670917.2"/>
    </source>
</evidence>
<gene>
    <name evidence="12" type="primary">PMF1</name>
</gene>